<protein>
    <recommendedName>
        <fullName evidence="1">aminodeoxychorismate synthase</fullName>
        <ecNumber evidence="1">2.6.1.85</ecNumber>
    </recommendedName>
</protein>
<sequence>MNRLPIALELSSVPDVAHALQEFSKSRDLLLLESARRDRKLGRYSFLCFDPEQVFVLKNATYGCDPFEQIRELSQESRVETIPDLPPFQGGFAGLLSYELGHAWEELPNTKTKDEEFPDLVVGVYRTAIAWDHEQDRCWVFSHGDSKLSGQSLVDSAETRAEEIRERLETLPDSTKHSGPQIANAQAERSDFNSEHFNFESTLQSNFSREQYLQAVQKVNDYIYAGDLFQANLSQRMTANVEATAVEIYLQLRAVNPAPFAGLFQHDDWAVISSSPERFLQKSENRVWTRPIKGTRQRYPVPEADLFTREELRESLKDQSENLMIVDLLRNDLSRVCLPGTVKVPELCSIETYETVTHLVSEVTGQLREEFDFWDLVQATFPGGSITGAPKIRAMEIISELEGVPRGAYCGSFFYCGFDGTADSSILIRTLTQRGQALSFSVGGGIVANSSPSAEYEETLHKAKGMIDCVRRLNAINHPRNESS</sequence>
<dbReference type="PANTHER" id="PTHR11236:SF50">
    <property type="entry name" value="AMINODEOXYCHORISMATE SYNTHASE COMPONENT 1"/>
    <property type="match status" value="1"/>
</dbReference>
<proteinExistence type="predicted"/>
<gene>
    <name evidence="5" type="primary">pabB</name>
    <name evidence="5" type="ORF">KOR42_40540</name>
</gene>
<comment type="caution">
    <text evidence="5">The sequence shown here is derived from an EMBL/GenBank/DDBJ whole genome shotgun (WGS) entry which is preliminary data.</text>
</comment>
<feature type="domain" description="Anthranilate synthase component I N-terminal" evidence="4">
    <location>
        <begin position="18"/>
        <end position="140"/>
    </location>
</feature>
<keyword evidence="2 5" id="KW-0808">Transferase</keyword>
<dbReference type="Proteomes" id="UP000317243">
    <property type="component" value="Unassembled WGS sequence"/>
</dbReference>
<name>A0A5C5WBB7_9PLAN</name>
<dbReference type="Pfam" id="PF00425">
    <property type="entry name" value="Chorismate_bind"/>
    <property type="match status" value="1"/>
</dbReference>
<dbReference type="PANTHER" id="PTHR11236">
    <property type="entry name" value="AMINOBENZOATE/ANTHRANILATE SYNTHASE"/>
    <property type="match status" value="1"/>
</dbReference>
<evidence type="ECO:0000313" key="6">
    <source>
        <dbReference type="Proteomes" id="UP000317243"/>
    </source>
</evidence>
<dbReference type="NCBIfam" id="TIGR00553">
    <property type="entry name" value="pabB"/>
    <property type="match status" value="1"/>
</dbReference>
<dbReference type="SUPFAM" id="SSF56322">
    <property type="entry name" value="ADC synthase"/>
    <property type="match status" value="1"/>
</dbReference>
<evidence type="ECO:0000259" key="3">
    <source>
        <dbReference type="Pfam" id="PF00425"/>
    </source>
</evidence>
<dbReference type="GO" id="GO:0046820">
    <property type="term" value="F:4-amino-4-deoxychorismate synthase activity"/>
    <property type="evidence" value="ECO:0007669"/>
    <property type="project" value="UniProtKB-EC"/>
</dbReference>
<feature type="domain" description="Chorismate-utilising enzyme C-terminal" evidence="3">
    <location>
        <begin position="209"/>
        <end position="462"/>
    </location>
</feature>
<dbReference type="InterPro" id="IPR019999">
    <property type="entry name" value="Anth_synth_I-like"/>
</dbReference>
<dbReference type="AlphaFoldDB" id="A0A5C5WBB7"/>
<dbReference type="Pfam" id="PF04715">
    <property type="entry name" value="Anth_synt_I_N"/>
    <property type="match status" value="1"/>
</dbReference>
<accession>A0A5C5WBB7</accession>
<evidence type="ECO:0000313" key="5">
    <source>
        <dbReference type="EMBL" id="TWT47970.1"/>
    </source>
</evidence>
<dbReference type="EMBL" id="SIHI01000021">
    <property type="protein sequence ID" value="TWT47970.1"/>
    <property type="molecule type" value="Genomic_DNA"/>
</dbReference>
<dbReference type="Gene3D" id="3.60.120.10">
    <property type="entry name" value="Anthranilate synthase"/>
    <property type="match status" value="1"/>
</dbReference>
<dbReference type="EC" id="2.6.1.85" evidence="1"/>
<dbReference type="InterPro" id="IPR015890">
    <property type="entry name" value="Chorismate_C"/>
</dbReference>
<dbReference type="InterPro" id="IPR006805">
    <property type="entry name" value="Anth_synth_I_N"/>
</dbReference>
<dbReference type="InterPro" id="IPR005802">
    <property type="entry name" value="ADC_synth_comp_1"/>
</dbReference>
<dbReference type="InterPro" id="IPR005801">
    <property type="entry name" value="ADC_synthase"/>
</dbReference>
<dbReference type="GO" id="GO:0009396">
    <property type="term" value="P:folic acid-containing compound biosynthetic process"/>
    <property type="evidence" value="ECO:0007669"/>
    <property type="project" value="InterPro"/>
</dbReference>
<reference evidence="5 6" key="1">
    <citation type="submission" date="2019-02" db="EMBL/GenBank/DDBJ databases">
        <title>Deep-cultivation of Planctomycetes and their phenomic and genomic characterization uncovers novel biology.</title>
        <authorList>
            <person name="Wiegand S."/>
            <person name="Jogler M."/>
            <person name="Boedeker C."/>
            <person name="Pinto D."/>
            <person name="Vollmers J."/>
            <person name="Rivas-Marin E."/>
            <person name="Kohn T."/>
            <person name="Peeters S.H."/>
            <person name="Heuer A."/>
            <person name="Rast P."/>
            <person name="Oberbeckmann S."/>
            <person name="Bunk B."/>
            <person name="Jeske O."/>
            <person name="Meyerdierks A."/>
            <person name="Storesund J.E."/>
            <person name="Kallscheuer N."/>
            <person name="Luecker S."/>
            <person name="Lage O.M."/>
            <person name="Pohl T."/>
            <person name="Merkel B.J."/>
            <person name="Hornburger P."/>
            <person name="Mueller R.-W."/>
            <person name="Bruemmer F."/>
            <person name="Labrenz M."/>
            <person name="Spormann A.M."/>
            <person name="Op Den Camp H."/>
            <person name="Overmann J."/>
            <person name="Amann R."/>
            <person name="Jetten M.S.M."/>
            <person name="Mascher T."/>
            <person name="Medema M.H."/>
            <person name="Devos D.P."/>
            <person name="Kaster A.-K."/>
            <person name="Ovreas L."/>
            <person name="Rohde M."/>
            <person name="Galperin M.Y."/>
            <person name="Jogler C."/>
        </authorList>
    </citation>
    <scope>NUCLEOTIDE SEQUENCE [LARGE SCALE GENOMIC DNA]</scope>
    <source>
        <strain evidence="5 6">KOR42</strain>
    </source>
</reference>
<keyword evidence="5" id="KW-0032">Aminotransferase</keyword>
<dbReference type="PRINTS" id="PR00095">
    <property type="entry name" value="ANTSNTHASEI"/>
</dbReference>
<organism evidence="5 6">
    <name type="scientific">Thalassoglobus neptunius</name>
    <dbReference type="NCBI Taxonomy" id="1938619"/>
    <lineage>
        <taxon>Bacteria</taxon>
        <taxon>Pseudomonadati</taxon>
        <taxon>Planctomycetota</taxon>
        <taxon>Planctomycetia</taxon>
        <taxon>Planctomycetales</taxon>
        <taxon>Planctomycetaceae</taxon>
        <taxon>Thalassoglobus</taxon>
    </lineage>
</organism>
<evidence type="ECO:0000259" key="4">
    <source>
        <dbReference type="Pfam" id="PF04715"/>
    </source>
</evidence>
<dbReference type="RefSeq" id="WP_146511456.1">
    <property type="nucleotide sequence ID" value="NZ_SIHI01000021.1"/>
</dbReference>
<keyword evidence="6" id="KW-1185">Reference proteome</keyword>
<evidence type="ECO:0000256" key="2">
    <source>
        <dbReference type="ARBA" id="ARBA00022679"/>
    </source>
</evidence>
<evidence type="ECO:0000256" key="1">
    <source>
        <dbReference type="ARBA" id="ARBA00013139"/>
    </source>
</evidence>
<dbReference type="OrthoDB" id="9803598at2"/>
<dbReference type="GO" id="GO:0000162">
    <property type="term" value="P:L-tryptophan biosynthetic process"/>
    <property type="evidence" value="ECO:0007669"/>
    <property type="project" value="TreeGrafter"/>
</dbReference>